<dbReference type="PRINTS" id="PR01042">
    <property type="entry name" value="TRNASYNTHASP"/>
</dbReference>
<dbReference type="Pfam" id="PF00152">
    <property type="entry name" value="tRNA-synt_2"/>
    <property type="match status" value="1"/>
</dbReference>
<dbReference type="GO" id="GO:0005524">
    <property type="term" value="F:ATP binding"/>
    <property type="evidence" value="ECO:0007669"/>
    <property type="project" value="UniProtKB-KW"/>
</dbReference>
<dbReference type="AlphaFoldDB" id="A0AAD9I090"/>
<evidence type="ECO:0000256" key="5">
    <source>
        <dbReference type="ARBA" id="ARBA00022917"/>
    </source>
</evidence>
<keyword evidence="2" id="KW-0436">Ligase</keyword>
<keyword evidence="3" id="KW-0547">Nucleotide-binding</keyword>
<comment type="similarity">
    <text evidence="1">Belongs to the class-II aminoacyl-tRNA synthetase family. Type 1 subfamily.</text>
</comment>
<dbReference type="HAMAP" id="MF_00044">
    <property type="entry name" value="Asp_tRNA_synth_type1"/>
    <property type="match status" value="1"/>
</dbReference>
<gene>
    <name evidence="9" type="ORF">P8C59_002857</name>
</gene>
<keyword evidence="5" id="KW-0648">Protein biosynthesis</keyword>
<accession>A0AAD9I090</accession>
<keyword evidence="10" id="KW-1185">Reference proteome</keyword>
<keyword evidence="4" id="KW-0067">ATP-binding</keyword>
<proteinExistence type="inferred from homology"/>
<dbReference type="NCBIfam" id="TIGR00459">
    <property type="entry name" value="aspS_bact"/>
    <property type="match status" value="1"/>
</dbReference>
<evidence type="ECO:0000256" key="2">
    <source>
        <dbReference type="ARBA" id="ARBA00022598"/>
    </source>
</evidence>
<sequence>MLPPQRLCQASGGHFSTAQNSLVAAIAATLVFGPFRAPSSPSGRAVPKDLGKCTEYAKNFQLWKQFNPGTVDVGQDVGVNGFLKAIRRLSANLVFATVDTGTGAGVQLMVRAKDNDDPKGLLIDQLRAIPLNSPITARGLVTKVQFLDPSMSPRLNPRLQMEQHRDRLLYRVDLDLTHIEALNRMPQHIVVKKSTEYPAPFPPGFPAQSRHLQLRFSDRLHNRILFRDSVANRLRELLRAPGLCEIETPLLFKSTPEGAREFLVPSRRHGHAYALPQSPQQFKQILMASGFRGYYQFARCFRDEDLRADRQPEFTQVDLEMAFATGSDVQELVEKAITKLQNWLNVEWVLHYHDRDLSPFPRNEMARVDKEKTMGWHSIKKSFPHLRYDHAMKKYGTDKPDLRIPFHIRRVEHVLPEHFIRMITNLEKPMVEAFVVKSELHLEYHKPMDDGPPTMLVFDPSMPLDGLSSLDHDGVKKLQCNGPGLEDFAHLEKGDALFFQAREDKPFQGEGSTAMGTLRKLVYDLAVQKRFVQASRELLWLWVTHFPMFTPDTKPGEGQQGLTGLKATHHPFTAPMTPKDFALMATDPLQALADHYDLVVNGVEIGGGSRRIHLADMQKHVLRNILGMPADGIKRFHHLLEALRAGCPPHAGFALGLDRLVAVLSYADSVRDVMAFPKSMKGQDPMTQSPGPVSDAMLAPYHMKLVPSEGTASEETASEDDQGGKDLA</sequence>
<dbReference type="Gene3D" id="3.30.930.10">
    <property type="entry name" value="Bira Bifunctional Protein, Domain 2"/>
    <property type="match status" value="1"/>
</dbReference>
<dbReference type="Gene3D" id="3.30.1360.30">
    <property type="entry name" value="GAD-like domain"/>
    <property type="match status" value="1"/>
</dbReference>
<evidence type="ECO:0000256" key="3">
    <source>
        <dbReference type="ARBA" id="ARBA00022741"/>
    </source>
</evidence>
<dbReference type="InterPro" id="IPR045864">
    <property type="entry name" value="aa-tRNA-synth_II/BPL/LPL"/>
</dbReference>
<dbReference type="Proteomes" id="UP001217918">
    <property type="component" value="Unassembled WGS sequence"/>
</dbReference>
<evidence type="ECO:0000313" key="9">
    <source>
        <dbReference type="EMBL" id="KAK2068200.1"/>
    </source>
</evidence>
<evidence type="ECO:0000256" key="1">
    <source>
        <dbReference type="ARBA" id="ARBA00006303"/>
    </source>
</evidence>
<dbReference type="PROSITE" id="PS50862">
    <property type="entry name" value="AA_TRNA_LIGASE_II"/>
    <property type="match status" value="1"/>
</dbReference>
<feature type="domain" description="Aminoacyl-transfer RNA synthetases class-II family profile" evidence="8">
    <location>
        <begin position="227"/>
        <end position="677"/>
    </location>
</feature>
<evidence type="ECO:0000256" key="7">
    <source>
        <dbReference type="SAM" id="MobiDB-lite"/>
    </source>
</evidence>
<dbReference type="InterPro" id="IPR002312">
    <property type="entry name" value="Asp/Asn-tRNA-synth_IIb"/>
</dbReference>
<dbReference type="GO" id="GO:0006422">
    <property type="term" value="P:aspartyl-tRNA aminoacylation"/>
    <property type="evidence" value="ECO:0007669"/>
    <property type="project" value="TreeGrafter"/>
</dbReference>
<dbReference type="PANTHER" id="PTHR22594">
    <property type="entry name" value="ASPARTYL/LYSYL-TRNA SYNTHETASE"/>
    <property type="match status" value="1"/>
</dbReference>
<dbReference type="InterPro" id="IPR004524">
    <property type="entry name" value="Asp-tRNA-ligase_1"/>
</dbReference>
<keyword evidence="6" id="KW-0030">Aminoacyl-tRNA synthetase</keyword>
<dbReference type="SUPFAM" id="SSF55681">
    <property type="entry name" value="Class II aaRS and biotin synthetases"/>
    <property type="match status" value="1"/>
</dbReference>
<dbReference type="GO" id="GO:0005739">
    <property type="term" value="C:mitochondrion"/>
    <property type="evidence" value="ECO:0007669"/>
    <property type="project" value="TreeGrafter"/>
</dbReference>
<dbReference type="InterPro" id="IPR004364">
    <property type="entry name" value="Aa-tRNA-synt_II"/>
</dbReference>
<dbReference type="PANTHER" id="PTHR22594:SF5">
    <property type="entry name" value="ASPARTATE--TRNA LIGASE, MITOCHONDRIAL"/>
    <property type="match status" value="1"/>
</dbReference>
<dbReference type="EMBL" id="JAQQPM010000002">
    <property type="protein sequence ID" value="KAK2068200.1"/>
    <property type="molecule type" value="Genomic_DNA"/>
</dbReference>
<organism evidence="9 10">
    <name type="scientific">Phyllachora maydis</name>
    <dbReference type="NCBI Taxonomy" id="1825666"/>
    <lineage>
        <taxon>Eukaryota</taxon>
        <taxon>Fungi</taxon>
        <taxon>Dikarya</taxon>
        <taxon>Ascomycota</taxon>
        <taxon>Pezizomycotina</taxon>
        <taxon>Sordariomycetes</taxon>
        <taxon>Sordariomycetidae</taxon>
        <taxon>Phyllachorales</taxon>
        <taxon>Phyllachoraceae</taxon>
        <taxon>Phyllachora</taxon>
    </lineage>
</organism>
<evidence type="ECO:0000259" key="8">
    <source>
        <dbReference type="PROSITE" id="PS50862"/>
    </source>
</evidence>
<protein>
    <recommendedName>
        <fullName evidence="8">Aminoacyl-transfer RNA synthetases class-II family profile domain-containing protein</fullName>
    </recommendedName>
</protein>
<comment type="caution">
    <text evidence="9">The sequence shown here is derived from an EMBL/GenBank/DDBJ whole genome shotgun (WGS) entry which is preliminary data.</text>
</comment>
<dbReference type="GO" id="GO:0004815">
    <property type="term" value="F:aspartate-tRNA ligase activity"/>
    <property type="evidence" value="ECO:0007669"/>
    <property type="project" value="TreeGrafter"/>
</dbReference>
<dbReference type="InterPro" id="IPR004115">
    <property type="entry name" value="GAD-like_sf"/>
</dbReference>
<evidence type="ECO:0000256" key="6">
    <source>
        <dbReference type="ARBA" id="ARBA00023146"/>
    </source>
</evidence>
<name>A0AAD9I090_9PEZI</name>
<evidence type="ECO:0000313" key="10">
    <source>
        <dbReference type="Proteomes" id="UP001217918"/>
    </source>
</evidence>
<evidence type="ECO:0000256" key="4">
    <source>
        <dbReference type="ARBA" id="ARBA00022840"/>
    </source>
</evidence>
<dbReference type="InterPro" id="IPR006195">
    <property type="entry name" value="aa-tRNA-synth_II"/>
</dbReference>
<feature type="region of interest" description="Disordered" evidence="7">
    <location>
        <begin position="704"/>
        <end position="728"/>
    </location>
</feature>
<reference evidence="9" key="1">
    <citation type="journal article" date="2023" name="Mol. Plant Microbe Interact.">
        <title>Elucidating the Obligate Nature and Biological Capacity of an Invasive Fungal Corn Pathogen.</title>
        <authorList>
            <person name="MacCready J.S."/>
            <person name="Roggenkamp E.M."/>
            <person name="Gdanetz K."/>
            <person name="Chilvers M.I."/>
        </authorList>
    </citation>
    <scope>NUCLEOTIDE SEQUENCE</scope>
    <source>
        <strain evidence="9">PM02</strain>
    </source>
</reference>